<feature type="compositionally biased region" description="Basic and acidic residues" evidence="1">
    <location>
        <begin position="305"/>
        <end position="323"/>
    </location>
</feature>
<feature type="region of interest" description="Disordered" evidence="1">
    <location>
        <begin position="182"/>
        <end position="220"/>
    </location>
</feature>
<sequence>MPPPPAFALPFPILVAALRQPPAPSAVLASHLQAAPHRADVAPAFTHPRTTTLPSRPPARCLYVLKTSRHSGPRSPLSAAYCARWAAVGLRCSTPGPAPSPASLRFFPQRTARTPQMGVRCGAQLRVLPGEHQRRTSCFYSGNWGREERDNGGGRAYTRFLVSCSVVLLGFSFRAVASAGRKARSAAQSSVPDRRFRRKESGVALESGESLTLRKSDHSEEDSGLISVGTACSELRGLSKHTKIQPGGLKRGLVMRVKASPAGLKQPDWRWITEPRWQSPPARSSEAPSHLPGVVISTRGGSRPKASDELQKGTSARKGEWPRRPRRWRGRGARGLARHNTPRDKRAQRAGSNALMQQDVAQMNTNELYRLRASSLKTPLGLHTRESPRKCVALQKRSMFLKHESQRRLSTSPPARRIPGKFNAQEGDEMVVVGRKKPVVAVLTDQNRFSPAVFLPPRRQPARPMLRMRRKAVRVSHTEQPLRRTGTALATHPPKVQCLSSFVTFVGSDTWTLVTQLVVILSRRFLPKPGNRLCGIGLSYFQVKLWIGTFRFAFCAASEKYRSPIQNLSLANFMTFLSFVAPSFVPRFELRGILVRLKNVGVGGSSVPDC</sequence>
<accession>A0AAD6S7R8</accession>
<dbReference type="Proteomes" id="UP001218188">
    <property type="component" value="Unassembled WGS sequence"/>
</dbReference>
<evidence type="ECO:0000313" key="2">
    <source>
        <dbReference type="EMBL" id="KAJ7021776.1"/>
    </source>
</evidence>
<dbReference type="EMBL" id="JARJCM010000223">
    <property type="protein sequence ID" value="KAJ7021776.1"/>
    <property type="molecule type" value="Genomic_DNA"/>
</dbReference>
<name>A0AAD6S7R8_9AGAR</name>
<protein>
    <submittedName>
        <fullName evidence="2">Uncharacterized protein</fullName>
    </submittedName>
</protein>
<reference evidence="2" key="1">
    <citation type="submission" date="2023-03" db="EMBL/GenBank/DDBJ databases">
        <title>Massive genome expansion in bonnet fungi (Mycena s.s.) driven by repeated elements and novel gene families across ecological guilds.</title>
        <authorList>
            <consortium name="Lawrence Berkeley National Laboratory"/>
            <person name="Harder C.B."/>
            <person name="Miyauchi S."/>
            <person name="Viragh M."/>
            <person name="Kuo A."/>
            <person name="Thoen E."/>
            <person name="Andreopoulos B."/>
            <person name="Lu D."/>
            <person name="Skrede I."/>
            <person name="Drula E."/>
            <person name="Henrissat B."/>
            <person name="Morin E."/>
            <person name="Kohler A."/>
            <person name="Barry K."/>
            <person name="LaButti K."/>
            <person name="Morin E."/>
            <person name="Salamov A."/>
            <person name="Lipzen A."/>
            <person name="Mereny Z."/>
            <person name="Hegedus B."/>
            <person name="Baldrian P."/>
            <person name="Stursova M."/>
            <person name="Weitz H."/>
            <person name="Taylor A."/>
            <person name="Grigoriev I.V."/>
            <person name="Nagy L.G."/>
            <person name="Martin F."/>
            <person name="Kauserud H."/>
        </authorList>
    </citation>
    <scope>NUCLEOTIDE SEQUENCE</scope>
    <source>
        <strain evidence="2">CBHHK200</strain>
    </source>
</reference>
<comment type="caution">
    <text evidence="2">The sequence shown here is derived from an EMBL/GenBank/DDBJ whole genome shotgun (WGS) entry which is preliminary data.</text>
</comment>
<evidence type="ECO:0000313" key="3">
    <source>
        <dbReference type="Proteomes" id="UP001218188"/>
    </source>
</evidence>
<proteinExistence type="predicted"/>
<keyword evidence="3" id="KW-1185">Reference proteome</keyword>
<gene>
    <name evidence="2" type="ORF">C8F04DRAFT_1195092</name>
</gene>
<evidence type="ECO:0000256" key="1">
    <source>
        <dbReference type="SAM" id="MobiDB-lite"/>
    </source>
</evidence>
<organism evidence="2 3">
    <name type="scientific">Mycena alexandri</name>
    <dbReference type="NCBI Taxonomy" id="1745969"/>
    <lineage>
        <taxon>Eukaryota</taxon>
        <taxon>Fungi</taxon>
        <taxon>Dikarya</taxon>
        <taxon>Basidiomycota</taxon>
        <taxon>Agaricomycotina</taxon>
        <taxon>Agaricomycetes</taxon>
        <taxon>Agaricomycetidae</taxon>
        <taxon>Agaricales</taxon>
        <taxon>Marasmiineae</taxon>
        <taxon>Mycenaceae</taxon>
        <taxon>Mycena</taxon>
    </lineage>
</organism>
<feature type="region of interest" description="Disordered" evidence="1">
    <location>
        <begin position="276"/>
        <end position="354"/>
    </location>
</feature>
<dbReference type="AlphaFoldDB" id="A0AAD6S7R8"/>